<dbReference type="PROSITE" id="PS50043">
    <property type="entry name" value="HTH_LUXR_2"/>
    <property type="match status" value="1"/>
</dbReference>
<dbReference type="EMBL" id="JACHMP010000001">
    <property type="protein sequence ID" value="MBB5822486.1"/>
    <property type="molecule type" value="Genomic_DNA"/>
</dbReference>
<keyword evidence="2 6" id="KW-0238">DNA-binding</keyword>
<evidence type="ECO:0000256" key="1">
    <source>
        <dbReference type="ARBA" id="ARBA00023015"/>
    </source>
</evidence>
<dbReference type="Pfam" id="PF00196">
    <property type="entry name" value="GerE"/>
    <property type="match status" value="1"/>
</dbReference>
<keyword evidence="1" id="KW-0805">Transcription regulation</keyword>
<protein>
    <submittedName>
        <fullName evidence="6">DNA-binding NarL/FixJ family response regulator</fullName>
    </submittedName>
</protein>
<gene>
    <name evidence="6" type="ORF">F4562_005548</name>
</gene>
<dbReference type="CDD" id="cd06170">
    <property type="entry name" value="LuxR_C_like"/>
    <property type="match status" value="1"/>
</dbReference>
<evidence type="ECO:0000313" key="7">
    <source>
        <dbReference type="Proteomes" id="UP000540685"/>
    </source>
</evidence>
<proteinExistence type="predicted"/>
<evidence type="ECO:0000256" key="4">
    <source>
        <dbReference type="SAM" id="MobiDB-lite"/>
    </source>
</evidence>
<dbReference type="RefSeq" id="WP_184541558.1">
    <property type="nucleotide sequence ID" value="NZ_JACHMP010000001.1"/>
</dbReference>
<dbReference type="SUPFAM" id="SSF46894">
    <property type="entry name" value="C-terminal effector domain of the bipartite response regulators"/>
    <property type="match status" value="1"/>
</dbReference>
<dbReference type="Gene3D" id="3.40.50.2300">
    <property type="match status" value="1"/>
</dbReference>
<accession>A0A7W9ILF4</accession>
<dbReference type="GO" id="GO:0003677">
    <property type="term" value="F:DNA binding"/>
    <property type="evidence" value="ECO:0007669"/>
    <property type="project" value="UniProtKB-KW"/>
</dbReference>
<feature type="region of interest" description="Disordered" evidence="4">
    <location>
        <begin position="1"/>
        <end position="22"/>
    </location>
</feature>
<keyword evidence="3" id="KW-0804">Transcription</keyword>
<dbReference type="GO" id="GO:0006355">
    <property type="term" value="P:regulation of DNA-templated transcription"/>
    <property type="evidence" value="ECO:0007669"/>
    <property type="project" value="InterPro"/>
</dbReference>
<comment type="caution">
    <text evidence="6">The sequence shown here is derived from an EMBL/GenBank/DDBJ whole genome shotgun (WGS) entry which is preliminary data.</text>
</comment>
<reference evidence="6 7" key="1">
    <citation type="submission" date="2020-08" db="EMBL/GenBank/DDBJ databases">
        <title>Sequencing the genomes of 1000 actinobacteria strains.</title>
        <authorList>
            <person name="Klenk H.-P."/>
        </authorList>
    </citation>
    <scope>NUCLEOTIDE SEQUENCE [LARGE SCALE GENOMIC DNA]</scope>
    <source>
        <strain evidence="6 7">DSM 46887</strain>
    </source>
</reference>
<evidence type="ECO:0000256" key="2">
    <source>
        <dbReference type="ARBA" id="ARBA00023125"/>
    </source>
</evidence>
<dbReference type="PRINTS" id="PR00038">
    <property type="entry name" value="HTHLUXR"/>
</dbReference>
<dbReference type="InterPro" id="IPR000792">
    <property type="entry name" value="Tscrpt_reg_LuxR_C"/>
</dbReference>
<dbReference type="PANTHER" id="PTHR44688">
    <property type="entry name" value="DNA-BINDING TRANSCRIPTIONAL ACTIVATOR DEVR_DOSR"/>
    <property type="match status" value="1"/>
</dbReference>
<sequence length="246" mass="26657">MTKARNPFPAPPSSRRPGDNGSQRSELSVFWLAEDDISYHGLPPLLMKVPNVGRAAVGQNAAEARALLEEEDFDLAVIPLTALPEIMGGGPLRAFPKTLATIREQDVEVVSSLGRRYGVDGYLLRDEINVVGLSDAFEQVFRGDVPAPSGVARGPVTGAGDASGPAAHPIRRLTERERTVLALLRRGMSNHQIARAMGITIHGVKRHVSNLLVKFDCSNRTEVALVAERLGMDSPSRSRRAVRRVT</sequence>
<keyword evidence="7" id="KW-1185">Reference proteome</keyword>
<evidence type="ECO:0000259" key="5">
    <source>
        <dbReference type="PROSITE" id="PS50043"/>
    </source>
</evidence>
<dbReference type="PANTHER" id="PTHR44688:SF16">
    <property type="entry name" value="DNA-BINDING TRANSCRIPTIONAL ACTIVATOR DEVR_DOSR"/>
    <property type="match status" value="1"/>
</dbReference>
<dbReference type="Proteomes" id="UP000540685">
    <property type="component" value="Unassembled WGS sequence"/>
</dbReference>
<evidence type="ECO:0000256" key="3">
    <source>
        <dbReference type="ARBA" id="ARBA00023163"/>
    </source>
</evidence>
<dbReference type="AlphaFoldDB" id="A0A7W9ILF4"/>
<dbReference type="InterPro" id="IPR016032">
    <property type="entry name" value="Sig_transdc_resp-reg_C-effctor"/>
</dbReference>
<feature type="domain" description="HTH luxR-type" evidence="5">
    <location>
        <begin position="166"/>
        <end position="231"/>
    </location>
</feature>
<name>A0A7W9ILF4_9ACTN</name>
<organism evidence="6 7">
    <name type="scientific">Streptosporangium becharense</name>
    <dbReference type="NCBI Taxonomy" id="1816182"/>
    <lineage>
        <taxon>Bacteria</taxon>
        <taxon>Bacillati</taxon>
        <taxon>Actinomycetota</taxon>
        <taxon>Actinomycetes</taxon>
        <taxon>Streptosporangiales</taxon>
        <taxon>Streptosporangiaceae</taxon>
        <taxon>Streptosporangium</taxon>
    </lineage>
</organism>
<dbReference type="SMART" id="SM00421">
    <property type="entry name" value="HTH_LUXR"/>
    <property type="match status" value="1"/>
</dbReference>
<evidence type="ECO:0000313" key="6">
    <source>
        <dbReference type="EMBL" id="MBB5822486.1"/>
    </source>
</evidence>